<feature type="domain" description="Ice-binding protein C-terminal" evidence="2">
    <location>
        <begin position="294"/>
        <end position="316"/>
    </location>
</feature>
<organism evidence="3">
    <name type="scientific">Oceaniferula spumae</name>
    <dbReference type="NCBI Taxonomy" id="2979115"/>
    <lineage>
        <taxon>Bacteria</taxon>
        <taxon>Pseudomonadati</taxon>
        <taxon>Verrucomicrobiota</taxon>
        <taxon>Verrucomicrobiia</taxon>
        <taxon>Verrucomicrobiales</taxon>
        <taxon>Verrucomicrobiaceae</taxon>
        <taxon>Oceaniferula</taxon>
    </lineage>
</organism>
<evidence type="ECO:0000313" key="3">
    <source>
        <dbReference type="EMBL" id="BDS06975.1"/>
    </source>
</evidence>
<feature type="signal peptide" evidence="1">
    <location>
        <begin position="1"/>
        <end position="29"/>
    </location>
</feature>
<dbReference type="Pfam" id="PF07589">
    <property type="entry name" value="PEP-CTERM"/>
    <property type="match status" value="1"/>
</dbReference>
<protein>
    <recommendedName>
        <fullName evidence="2">Ice-binding protein C-terminal domain-containing protein</fullName>
    </recommendedName>
</protein>
<dbReference type="KEGG" id="osu:NT6N_20150"/>
<dbReference type="AlphaFoldDB" id="A0AAT9FLX7"/>
<dbReference type="NCBIfam" id="TIGR02595">
    <property type="entry name" value="PEP_CTERM"/>
    <property type="match status" value="1"/>
</dbReference>
<sequence>MFNRNVTHMKTKPFVTLLGLLISGSLSQAATLNISPFGTATLVDGQFGTSNGVVNPHGGIDGRTGTFFHTGNGGTGQYSVALVKATNLSSIELVNRGDVNNGRAVGAFVEVLDSSNSVLFSTTIATNAASYSFDNGGAGFLGAATLRISHTSNFLHLSEVRAYADSVATGVSTSGAAAFGFPTVNGNDGDFTNFTHGNDNTTDFWQVDLGSAKNLDWVSILGRQNFEERTNLATITLLGADGTTVIASDTISGLTNNGAGAGSFSMTDGYQGVQFIKVDGVNFLHVGELAAIEAVPEPSSTALLGLGGLALILRRRK</sequence>
<dbReference type="SUPFAM" id="SSF49785">
    <property type="entry name" value="Galactose-binding domain-like"/>
    <property type="match status" value="2"/>
</dbReference>
<dbReference type="Gene3D" id="2.60.120.260">
    <property type="entry name" value="Galactose-binding domain-like"/>
    <property type="match status" value="2"/>
</dbReference>
<name>A0AAT9FLX7_9BACT</name>
<proteinExistence type="predicted"/>
<evidence type="ECO:0000259" key="2">
    <source>
        <dbReference type="Pfam" id="PF07589"/>
    </source>
</evidence>
<dbReference type="EMBL" id="AP026866">
    <property type="protein sequence ID" value="BDS06975.1"/>
    <property type="molecule type" value="Genomic_DNA"/>
</dbReference>
<keyword evidence="1" id="KW-0732">Signal</keyword>
<gene>
    <name evidence="3" type="ORF">NT6N_20150</name>
</gene>
<evidence type="ECO:0000256" key="1">
    <source>
        <dbReference type="SAM" id="SignalP"/>
    </source>
</evidence>
<feature type="chain" id="PRO_5043534984" description="Ice-binding protein C-terminal domain-containing protein" evidence="1">
    <location>
        <begin position="30"/>
        <end position="317"/>
    </location>
</feature>
<dbReference type="InterPro" id="IPR013424">
    <property type="entry name" value="Ice-binding_C"/>
</dbReference>
<accession>A0AAT9FLX7</accession>
<dbReference type="InterPro" id="IPR008979">
    <property type="entry name" value="Galactose-bd-like_sf"/>
</dbReference>
<reference evidence="3" key="1">
    <citation type="submission" date="2024-07" db="EMBL/GenBank/DDBJ databases">
        <title>Complete genome sequence of Verrucomicrobiaceae bacterium NT6N.</title>
        <authorList>
            <person name="Huang C."/>
            <person name="Takami H."/>
            <person name="Hamasaki K."/>
        </authorList>
    </citation>
    <scope>NUCLEOTIDE SEQUENCE</scope>
    <source>
        <strain evidence="3">NT6N</strain>
    </source>
</reference>